<accession>A0A183A8L6</accession>
<sequence length="139" mass="16249">MERVLPTTEELKSWEHLRSVKFSHAFDMRVELLIGSDVPAAHWVLEQRLGKIDEPYAVKTALGWSLMGPTSRSSTKWCYASTVNDLERQIQRLYDSEFKEPKERRAKEMSLDDKTALSVFKRSLKFDGTRFEVALPWKR</sequence>
<evidence type="ECO:0000313" key="2">
    <source>
        <dbReference type="Proteomes" id="UP000272942"/>
    </source>
</evidence>
<dbReference type="WBParaSite" id="ECPE_0000330401-mRNA-1">
    <property type="protein sequence ID" value="ECPE_0000330401-mRNA-1"/>
    <property type="gene ID" value="ECPE_0000330401"/>
</dbReference>
<dbReference type="AlphaFoldDB" id="A0A183A8L6"/>
<dbReference type="OrthoDB" id="6283332at2759"/>
<dbReference type="PANTHER" id="PTHR47331">
    <property type="entry name" value="PHD-TYPE DOMAIN-CONTAINING PROTEIN"/>
    <property type="match status" value="1"/>
</dbReference>
<gene>
    <name evidence="1" type="ORF">ECPE_LOCUS3301</name>
</gene>
<evidence type="ECO:0000313" key="1">
    <source>
        <dbReference type="EMBL" id="VDP69071.1"/>
    </source>
</evidence>
<proteinExistence type="predicted"/>
<keyword evidence="2" id="KW-1185">Reference proteome</keyword>
<name>A0A183A8L6_9TREM</name>
<reference evidence="3" key="1">
    <citation type="submission" date="2016-06" db="UniProtKB">
        <authorList>
            <consortium name="WormBaseParasite"/>
        </authorList>
    </citation>
    <scope>IDENTIFICATION</scope>
</reference>
<evidence type="ECO:0000313" key="3">
    <source>
        <dbReference type="WBParaSite" id="ECPE_0000330401-mRNA-1"/>
    </source>
</evidence>
<organism evidence="3">
    <name type="scientific">Echinostoma caproni</name>
    <dbReference type="NCBI Taxonomy" id="27848"/>
    <lineage>
        <taxon>Eukaryota</taxon>
        <taxon>Metazoa</taxon>
        <taxon>Spiralia</taxon>
        <taxon>Lophotrochozoa</taxon>
        <taxon>Platyhelminthes</taxon>
        <taxon>Trematoda</taxon>
        <taxon>Digenea</taxon>
        <taxon>Plagiorchiida</taxon>
        <taxon>Echinostomata</taxon>
        <taxon>Echinostomatoidea</taxon>
        <taxon>Echinostomatidae</taxon>
        <taxon>Echinostoma</taxon>
    </lineage>
</organism>
<dbReference type="Proteomes" id="UP000272942">
    <property type="component" value="Unassembled WGS sequence"/>
</dbReference>
<dbReference type="EMBL" id="UZAN01040272">
    <property type="protein sequence ID" value="VDP69071.1"/>
    <property type="molecule type" value="Genomic_DNA"/>
</dbReference>
<protein>
    <submittedName>
        <fullName evidence="3">DNA alkylation repair enzyme</fullName>
    </submittedName>
</protein>
<reference evidence="1 2" key="2">
    <citation type="submission" date="2018-11" db="EMBL/GenBank/DDBJ databases">
        <authorList>
            <consortium name="Pathogen Informatics"/>
        </authorList>
    </citation>
    <scope>NUCLEOTIDE SEQUENCE [LARGE SCALE GENOMIC DNA]</scope>
    <source>
        <strain evidence="1 2">Egypt</strain>
    </source>
</reference>